<sequence length="110" mass="12458">MIAVEEQPTARTQMRTHTQALLDSLSTTRTVLTGEGRFHPDHWNTMQRAVVFHPPEEATSRRIRDAPGQMAVLDEMADLQGFVGNHVVRRDKRVRLLSRDAVSGGTFHVR</sequence>
<gene>
    <name evidence="1" type="ORF">EI42_06350</name>
</gene>
<evidence type="ECO:0000313" key="1">
    <source>
        <dbReference type="EMBL" id="PZW18079.1"/>
    </source>
</evidence>
<protein>
    <submittedName>
        <fullName evidence="1">Uncharacterized protein</fullName>
    </submittedName>
</protein>
<accession>A0A326TP11</accession>
<proteinExistence type="predicted"/>
<keyword evidence="2" id="KW-1185">Reference proteome</keyword>
<name>A0A326TP11_THEHA</name>
<dbReference type="EMBL" id="QKUF01000061">
    <property type="protein sequence ID" value="PZW18079.1"/>
    <property type="molecule type" value="Genomic_DNA"/>
</dbReference>
<reference evidence="1 2" key="1">
    <citation type="submission" date="2018-06" db="EMBL/GenBank/DDBJ databases">
        <title>Genomic Encyclopedia of Archaeal and Bacterial Type Strains, Phase II (KMG-II): from individual species to whole genera.</title>
        <authorList>
            <person name="Goeker M."/>
        </authorList>
    </citation>
    <scope>NUCLEOTIDE SEQUENCE [LARGE SCALE GENOMIC DNA]</scope>
    <source>
        <strain evidence="1 2">ATCC BAA-1881</strain>
    </source>
</reference>
<organism evidence="1 2">
    <name type="scientific">Thermosporothrix hazakensis</name>
    <dbReference type="NCBI Taxonomy" id="644383"/>
    <lineage>
        <taxon>Bacteria</taxon>
        <taxon>Bacillati</taxon>
        <taxon>Chloroflexota</taxon>
        <taxon>Ktedonobacteria</taxon>
        <taxon>Ktedonobacterales</taxon>
        <taxon>Thermosporotrichaceae</taxon>
        <taxon>Thermosporothrix</taxon>
    </lineage>
</organism>
<dbReference type="Proteomes" id="UP000248806">
    <property type="component" value="Unassembled WGS sequence"/>
</dbReference>
<evidence type="ECO:0000313" key="2">
    <source>
        <dbReference type="Proteomes" id="UP000248806"/>
    </source>
</evidence>
<comment type="caution">
    <text evidence="1">The sequence shown here is derived from an EMBL/GenBank/DDBJ whole genome shotgun (WGS) entry which is preliminary data.</text>
</comment>
<dbReference type="AlphaFoldDB" id="A0A326TP11"/>